<protein>
    <submittedName>
        <fullName evidence="3">Uncharacterized protein</fullName>
    </submittedName>
</protein>
<reference evidence="3 4" key="1">
    <citation type="submission" date="2019-07" db="EMBL/GenBank/DDBJ databases">
        <title>Genomes of Cafeteria roenbergensis.</title>
        <authorList>
            <person name="Fischer M.G."/>
            <person name="Hackl T."/>
            <person name="Roman M."/>
        </authorList>
    </citation>
    <scope>NUCLEOTIDE SEQUENCE [LARGE SCALE GENOMIC DNA]</scope>
    <source>
        <strain evidence="3 4">BVI</strain>
    </source>
</reference>
<dbReference type="Proteomes" id="UP000323011">
    <property type="component" value="Unassembled WGS sequence"/>
</dbReference>
<evidence type="ECO:0000256" key="2">
    <source>
        <dbReference type="SAM" id="Phobius"/>
    </source>
</evidence>
<sequence length="535" mass="56716">MPDAPSLVVASWPVVRHWPSEFKEEVPADRRVGWPTKALAASLVLMAVASNLAAMVKGRQGAYDAVPEGLATAAHAWLASGRNASHPEQTVGLEAAWAHINRRESWYYAGIGIAAPGVAMVLVNSGMFWTSLDLQVRVRTVVLVAAYAASLLCSHVIGSWGLVAKRPVADGSCDDSAVDLHALVLVYCALASFATSLWAWSGKFLAIPEASADSSESDDGSSAADAEERRVRFVAFARLVERLSWPMGCLVVAGAWVLFLSALRLELFNTEMMLRVGDGLLALGCAALVLARLVVICLASFRFRSRLRRALTTCCSYKSGPTGGDFTVGLVLFAAIIIMVILPSGGGLPASPNGDCMPWELSGAQEPPTSLLAPEGSSWPFGLDPLLPTHRARAARLFDRSTWFAMLAGVTMTLTAIALLLDSQNQMARLRQLASEAAGAKLRRALLYIGHQARGPLNSASLSLDALARCAAQAADGSDAEQLLDSAPATERGSDTVQGRFSDSGSAHRARTKLASAQAQRLGPQADTLASRLID</sequence>
<feature type="transmembrane region" description="Helical" evidence="2">
    <location>
        <begin position="403"/>
        <end position="421"/>
    </location>
</feature>
<gene>
    <name evidence="3" type="ORF">FNF29_06059</name>
</gene>
<name>A0A5A8CA47_CAFRO</name>
<keyword evidence="4" id="KW-1185">Reference proteome</keyword>
<feature type="transmembrane region" description="Helical" evidence="2">
    <location>
        <begin position="322"/>
        <end position="342"/>
    </location>
</feature>
<dbReference type="AlphaFoldDB" id="A0A5A8CA47"/>
<evidence type="ECO:0000256" key="1">
    <source>
        <dbReference type="SAM" id="MobiDB-lite"/>
    </source>
</evidence>
<organism evidence="3 4">
    <name type="scientific">Cafeteria roenbergensis</name>
    <name type="common">Marine flagellate</name>
    <dbReference type="NCBI Taxonomy" id="33653"/>
    <lineage>
        <taxon>Eukaryota</taxon>
        <taxon>Sar</taxon>
        <taxon>Stramenopiles</taxon>
        <taxon>Bigyra</taxon>
        <taxon>Opalozoa</taxon>
        <taxon>Bicosoecida</taxon>
        <taxon>Cafeteriaceae</taxon>
        <taxon>Cafeteria</taxon>
    </lineage>
</organism>
<keyword evidence="2" id="KW-0812">Transmembrane</keyword>
<dbReference type="EMBL" id="VLTN01000044">
    <property type="protein sequence ID" value="KAA0149354.1"/>
    <property type="molecule type" value="Genomic_DNA"/>
</dbReference>
<accession>A0A5A8CA47</accession>
<feature type="compositionally biased region" description="Polar residues" evidence="1">
    <location>
        <begin position="495"/>
        <end position="505"/>
    </location>
</feature>
<keyword evidence="2" id="KW-0472">Membrane</keyword>
<feature type="transmembrane region" description="Helical" evidence="2">
    <location>
        <begin position="141"/>
        <end position="160"/>
    </location>
</feature>
<proteinExistence type="predicted"/>
<comment type="caution">
    <text evidence="3">The sequence shown here is derived from an EMBL/GenBank/DDBJ whole genome shotgun (WGS) entry which is preliminary data.</text>
</comment>
<feature type="transmembrane region" description="Helical" evidence="2">
    <location>
        <begin position="239"/>
        <end position="259"/>
    </location>
</feature>
<feature type="transmembrane region" description="Helical" evidence="2">
    <location>
        <begin position="106"/>
        <end position="129"/>
    </location>
</feature>
<feature type="transmembrane region" description="Helical" evidence="2">
    <location>
        <begin position="279"/>
        <end position="301"/>
    </location>
</feature>
<evidence type="ECO:0000313" key="3">
    <source>
        <dbReference type="EMBL" id="KAA0149354.1"/>
    </source>
</evidence>
<keyword evidence="2" id="KW-1133">Transmembrane helix</keyword>
<feature type="region of interest" description="Disordered" evidence="1">
    <location>
        <begin position="487"/>
        <end position="535"/>
    </location>
</feature>
<evidence type="ECO:0000313" key="4">
    <source>
        <dbReference type="Proteomes" id="UP000323011"/>
    </source>
</evidence>
<feature type="transmembrane region" description="Helical" evidence="2">
    <location>
        <begin position="180"/>
        <end position="200"/>
    </location>
</feature>